<evidence type="ECO:0000313" key="2">
    <source>
        <dbReference type="EMBL" id="KAL3887885.1"/>
    </source>
</evidence>
<gene>
    <name evidence="2" type="ORF">ACJMK2_000274</name>
</gene>
<feature type="compositionally biased region" description="Basic and acidic residues" evidence="1">
    <location>
        <begin position="89"/>
        <end position="99"/>
    </location>
</feature>
<protein>
    <submittedName>
        <fullName evidence="2">Uncharacterized protein</fullName>
    </submittedName>
</protein>
<feature type="region of interest" description="Disordered" evidence="1">
    <location>
        <begin position="38"/>
        <end position="99"/>
    </location>
</feature>
<proteinExistence type="predicted"/>
<keyword evidence="3" id="KW-1185">Reference proteome</keyword>
<dbReference type="EMBL" id="JBJQND010000001">
    <property type="protein sequence ID" value="KAL3887885.1"/>
    <property type="molecule type" value="Genomic_DNA"/>
</dbReference>
<accession>A0ABD3XP11</accession>
<feature type="compositionally biased region" description="Low complexity" evidence="1">
    <location>
        <begin position="46"/>
        <end position="66"/>
    </location>
</feature>
<organism evidence="2 3">
    <name type="scientific">Sinanodonta woodiana</name>
    <name type="common">Chinese pond mussel</name>
    <name type="synonym">Anodonta woodiana</name>
    <dbReference type="NCBI Taxonomy" id="1069815"/>
    <lineage>
        <taxon>Eukaryota</taxon>
        <taxon>Metazoa</taxon>
        <taxon>Spiralia</taxon>
        <taxon>Lophotrochozoa</taxon>
        <taxon>Mollusca</taxon>
        <taxon>Bivalvia</taxon>
        <taxon>Autobranchia</taxon>
        <taxon>Heteroconchia</taxon>
        <taxon>Palaeoheterodonta</taxon>
        <taxon>Unionida</taxon>
        <taxon>Unionoidea</taxon>
        <taxon>Unionidae</taxon>
        <taxon>Unioninae</taxon>
        <taxon>Sinanodonta</taxon>
    </lineage>
</organism>
<comment type="caution">
    <text evidence="2">The sequence shown here is derived from an EMBL/GenBank/DDBJ whole genome shotgun (WGS) entry which is preliminary data.</text>
</comment>
<evidence type="ECO:0000256" key="1">
    <source>
        <dbReference type="SAM" id="MobiDB-lite"/>
    </source>
</evidence>
<dbReference type="AlphaFoldDB" id="A0ABD3XP11"/>
<feature type="region of interest" description="Disordered" evidence="1">
    <location>
        <begin position="1"/>
        <end position="22"/>
    </location>
</feature>
<dbReference type="Proteomes" id="UP001634394">
    <property type="component" value="Unassembled WGS sequence"/>
</dbReference>
<sequence length="99" mass="11440">MCIPYPTQNEEYNPTPMIRGNNFKTHNIHMQMSQLAIQKQKENQMTPPEDTTDNTTATETTDNTYTKRWGKQSSEQGLNLPPKQLPTNTEKEKQINNTN</sequence>
<evidence type="ECO:0000313" key="3">
    <source>
        <dbReference type="Proteomes" id="UP001634394"/>
    </source>
</evidence>
<name>A0ABD3XP11_SINWO</name>
<reference evidence="2 3" key="1">
    <citation type="submission" date="2024-11" db="EMBL/GenBank/DDBJ databases">
        <title>Chromosome-level genome assembly of the freshwater bivalve Anodonta woodiana.</title>
        <authorList>
            <person name="Chen X."/>
        </authorList>
    </citation>
    <scope>NUCLEOTIDE SEQUENCE [LARGE SCALE GENOMIC DNA]</scope>
    <source>
        <strain evidence="2">MN2024</strain>
        <tissue evidence="2">Gills</tissue>
    </source>
</reference>
<feature type="compositionally biased region" description="Polar residues" evidence="1">
    <location>
        <begin position="1"/>
        <end position="12"/>
    </location>
</feature>